<gene>
    <name evidence="2" type="ORF">O3M35_013182</name>
</gene>
<name>A0AAW1CDY9_9HEMI</name>
<dbReference type="EMBL" id="JAPXFL010000074">
    <property type="protein sequence ID" value="KAK9496521.1"/>
    <property type="molecule type" value="Genomic_DNA"/>
</dbReference>
<keyword evidence="1" id="KW-0812">Transmembrane</keyword>
<organism evidence="2 3">
    <name type="scientific">Rhynocoris fuscipes</name>
    <dbReference type="NCBI Taxonomy" id="488301"/>
    <lineage>
        <taxon>Eukaryota</taxon>
        <taxon>Metazoa</taxon>
        <taxon>Ecdysozoa</taxon>
        <taxon>Arthropoda</taxon>
        <taxon>Hexapoda</taxon>
        <taxon>Insecta</taxon>
        <taxon>Pterygota</taxon>
        <taxon>Neoptera</taxon>
        <taxon>Paraneoptera</taxon>
        <taxon>Hemiptera</taxon>
        <taxon>Heteroptera</taxon>
        <taxon>Panheteroptera</taxon>
        <taxon>Cimicomorpha</taxon>
        <taxon>Reduviidae</taxon>
        <taxon>Harpactorinae</taxon>
        <taxon>Harpactorini</taxon>
        <taxon>Rhynocoris</taxon>
    </lineage>
</organism>
<evidence type="ECO:0000313" key="3">
    <source>
        <dbReference type="Proteomes" id="UP001461498"/>
    </source>
</evidence>
<evidence type="ECO:0000256" key="1">
    <source>
        <dbReference type="SAM" id="Phobius"/>
    </source>
</evidence>
<protein>
    <submittedName>
        <fullName evidence="2">Uncharacterized protein</fullName>
    </submittedName>
</protein>
<sequence>MEYLANHLTSDECWKLTVLLHSNNVEEIELNNKLQQPIVTQINCLEDLLHWNSLPGEGLDETHQILAYNLRLIGRNDLSDWLSETVFEELAKDINKTLLIDPFEELIKTTNKTEDLDIVGAMERINGDHDLWKPYDTILSAITLSLIITLIWVICKIIKISCIQRVESRQTIRKSRGYERIPMVYREYTDDETIAASQHQPKSYYS</sequence>
<proteinExistence type="predicted"/>
<evidence type="ECO:0000313" key="2">
    <source>
        <dbReference type="EMBL" id="KAK9496521.1"/>
    </source>
</evidence>
<dbReference type="Proteomes" id="UP001461498">
    <property type="component" value="Unassembled WGS sequence"/>
</dbReference>
<accession>A0AAW1CDY9</accession>
<dbReference type="AlphaFoldDB" id="A0AAW1CDY9"/>
<reference evidence="2 3" key="1">
    <citation type="submission" date="2022-12" db="EMBL/GenBank/DDBJ databases">
        <title>Chromosome-level genome assembly of true bugs.</title>
        <authorList>
            <person name="Ma L."/>
            <person name="Li H."/>
        </authorList>
    </citation>
    <scope>NUCLEOTIDE SEQUENCE [LARGE SCALE GENOMIC DNA]</scope>
    <source>
        <strain evidence="2">Lab_2022b</strain>
    </source>
</reference>
<keyword evidence="3" id="KW-1185">Reference proteome</keyword>
<keyword evidence="1" id="KW-1133">Transmembrane helix</keyword>
<comment type="caution">
    <text evidence="2">The sequence shown here is derived from an EMBL/GenBank/DDBJ whole genome shotgun (WGS) entry which is preliminary data.</text>
</comment>
<keyword evidence="1" id="KW-0472">Membrane</keyword>
<feature type="transmembrane region" description="Helical" evidence="1">
    <location>
        <begin position="137"/>
        <end position="155"/>
    </location>
</feature>